<comment type="caution">
    <text evidence="2">The sequence shown here is derived from an EMBL/GenBank/DDBJ whole genome shotgun (WGS) entry which is preliminary data.</text>
</comment>
<evidence type="ECO:0000313" key="2">
    <source>
        <dbReference type="EMBL" id="KAF2438415.1"/>
    </source>
</evidence>
<name>A0A9P4P4W8_9PLEO</name>
<keyword evidence="3" id="KW-1185">Reference proteome</keyword>
<dbReference type="AlphaFoldDB" id="A0A9P4P4W8"/>
<dbReference type="EMBL" id="MU001512">
    <property type="protein sequence ID" value="KAF2438415.1"/>
    <property type="molecule type" value="Genomic_DNA"/>
</dbReference>
<dbReference type="Proteomes" id="UP000799764">
    <property type="component" value="Unassembled WGS sequence"/>
</dbReference>
<accession>A0A9P4P4W8</accession>
<proteinExistence type="predicted"/>
<organism evidence="2 3">
    <name type="scientific">Karstenula rhodostoma CBS 690.94</name>
    <dbReference type="NCBI Taxonomy" id="1392251"/>
    <lineage>
        <taxon>Eukaryota</taxon>
        <taxon>Fungi</taxon>
        <taxon>Dikarya</taxon>
        <taxon>Ascomycota</taxon>
        <taxon>Pezizomycotina</taxon>
        <taxon>Dothideomycetes</taxon>
        <taxon>Pleosporomycetidae</taxon>
        <taxon>Pleosporales</taxon>
        <taxon>Massarineae</taxon>
        <taxon>Didymosphaeriaceae</taxon>
        <taxon>Karstenula</taxon>
    </lineage>
</organism>
<evidence type="ECO:0000256" key="1">
    <source>
        <dbReference type="SAM" id="MobiDB-lite"/>
    </source>
</evidence>
<feature type="region of interest" description="Disordered" evidence="1">
    <location>
        <begin position="1"/>
        <end position="54"/>
    </location>
</feature>
<feature type="compositionally biased region" description="Basic and acidic residues" evidence="1">
    <location>
        <begin position="35"/>
        <end position="44"/>
    </location>
</feature>
<evidence type="ECO:0000313" key="3">
    <source>
        <dbReference type="Proteomes" id="UP000799764"/>
    </source>
</evidence>
<protein>
    <submittedName>
        <fullName evidence="2">Uncharacterized protein</fullName>
    </submittedName>
</protein>
<reference evidence="2" key="1">
    <citation type="journal article" date="2020" name="Stud. Mycol.">
        <title>101 Dothideomycetes genomes: a test case for predicting lifestyles and emergence of pathogens.</title>
        <authorList>
            <person name="Haridas S."/>
            <person name="Albert R."/>
            <person name="Binder M."/>
            <person name="Bloem J."/>
            <person name="Labutti K."/>
            <person name="Salamov A."/>
            <person name="Andreopoulos B."/>
            <person name="Baker S."/>
            <person name="Barry K."/>
            <person name="Bills G."/>
            <person name="Bluhm B."/>
            <person name="Cannon C."/>
            <person name="Castanera R."/>
            <person name="Culley D."/>
            <person name="Daum C."/>
            <person name="Ezra D."/>
            <person name="Gonzalez J."/>
            <person name="Henrissat B."/>
            <person name="Kuo A."/>
            <person name="Liang C."/>
            <person name="Lipzen A."/>
            <person name="Lutzoni F."/>
            <person name="Magnuson J."/>
            <person name="Mondo S."/>
            <person name="Nolan M."/>
            <person name="Ohm R."/>
            <person name="Pangilinan J."/>
            <person name="Park H.-J."/>
            <person name="Ramirez L."/>
            <person name="Alfaro M."/>
            <person name="Sun H."/>
            <person name="Tritt A."/>
            <person name="Yoshinaga Y."/>
            <person name="Zwiers L.-H."/>
            <person name="Turgeon B."/>
            <person name="Goodwin S."/>
            <person name="Spatafora J."/>
            <person name="Crous P."/>
            <person name="Grigoriev I."/>
        </authorList>
    </citation>
    <scope>NUCLEOTIDE SEQUENCE</scope>
    <source>
        <strain evidence="2">CBS 690.94</strain>
    </source>
</reference>
<sequence length="68" mass="7418">MSQQFLGSVAHPSLRHNEALTETPNRHGGASEEELSCRMPHERVPVPQPSEGSSVGVRLLCKNLFLAP</sequence>
<gene>
    <name evidence="2" type="ORF">P171DRAFT_160675</name>
</gene>